<comment type="caution">
    <text evidence="2">The sequence shown here is derived from an EMBL/GenBank/DDBJ whole genome shotgun (WGS) entry which is preliminary data.</text>
</comment>
<accession>A0A8J3N952</accession>
<sequence length="343" mass="37020">MPAEWAPHDGCLLVWPENGYAWRDGARHAQRALAVLANAIAETGERVTVTVSGGQYPHARSRLAARIRVVEATTWLGWARDIAPTYVLDGRGGRRGVDFRFNGYGAQYPCWADDDLFGRKMLDLTGTPRYRAPLVAEGGALHVDGAGTCLVTEAALLDPRRNPGVGRTRVEAVLRDHLGVDTVLWLESGLVDDPTGHVDNVAFFAAPGVVCLAWTDDPADPQSERCAAAYERLSGAVDAGGRRIRVEKLRLPAPAYATDDEIRGVDTVAGVPTGPVRLAASYCNAYLANGHVFMPLLDPEYDDEARGFLARLFPDRTVVGLETRELLLGGGNVHCATQQIPTA</sequence>
<keyword evidence="3" id="KW-1185">Reference proteome</keyword>
<dbReference type="InterPro" id="IPR007466">
    <property type="entry name" value="Peptidyl-Arg-deiminase_porph"/>
</dbReference>
<dbReference type="Pfam" id="PF04371">
    <property type="entry name" value="PAD_porph"/>
    <property type="match status" value="1"/>
</dbReference>
<evidence type="ECO:0000313" key="3">
    <source>
        <dbReference type="Proteomes" id="UP000612808"/>
    </source>
</evidence>
<dbReference type="GO" id="GO:0009446">
    <property type="term" value="P:putrescine biosynthetic process"/>
    <property type="evidence" value="ECO:0007669"/>
    <property type="project" value="InterPro"/>
</dbReference>
<proteinExistence type="predicted"/>
<dbReference type="PANTHER" id="PTHR31377:SF0">
    <property type="entry name" value="AGMATINE DEIMINASE-RELATED"/>
    <property type="match status" value="1"/>
</dbReference>
<protein>
    <submittedName>
        <fullName evidence="2">Agmatine deiminase</fullName>
    </submittedName>
</protein>
<name>A0A8J3N952_9ACTN</name>
<dbReference type="PANTHER" id="PTHR31377">
    <property type="entry name" value="AGMATINE DEIMINASE-RELATED"/>
    <property type="match status" value="1"/>
</dbReference>
<gene>
    <name evidence="2" type="primary">aguA</name>
    <name evidence="2" type="ORF">Aru02nite_16650</name>
</gene>
<dbReference type="GO" id="GO:0004668">
    <property type="term" value="F:protein-arginine deiminase activity"/>
    <property type="evidence" value="ECO:0007669"/>
    <property type="project" value="InterPro"/>
</dbReference>
<dbReference type="SUPFAM" id="SSF55909">
    <property type="entry name" value="Pentein"/>
    <property type="match status" value="1"/>
</dbReference>
<dbReference type="Gene3D" id="3.75.10.10">
    <property type="entry name" value="L-arginine/glycine Amidinotransferase, Chain A"/>
    <property type="match status" value="1"/>
</dbReference>
<dbReference type="GO" id="GO:0047632">
    <property type="term" value="F:agmatine deiminase activity"/>
    <property type="evidence" value="ECO:0007669"/>
    <property type="project" value="TreeGrafter"/>
</dbReference>
<dbReference type="AlphaFoldDB" id="A0A8J3N952"/>
<dbReference type="RefSeq" id="WP_203656286.1">
    <property type="nucleotide sequence ID" value="NZ_BAAAZM010000004.1"/>
</dbReference>
<reference evidence="2" key="1">
    <citation type="submission" date="2021-01" db="EMBL/GenBank/DDBJ databases">
        <title>Whole genome shotgun sequence of Actinocatenispora rupis NBRC 107355.</title>
        <authorList>
            <person name="Komaki H."/>
            <person name="Tamura T."/>
        </authorList>
    </citation>
    <scope>NUCLEOTIDE SEQUENCE</scope>
    <source>
        <strain evidence="2">NBRC 107355</strain>
    </source>
</reference>
<dbReference type="Proteomes" id="UP000612808">
    <property type="component" value="Unassembled WGS sequence"/>
</dbReference>
<dbReference type="EMBL" id="BOMB01000010">
    <property type="protein sequence ID" value="GID10776.1"/>
    <property type="molecule type" value="Genomic_DNA"/>
</dbReference>
<evidence type="ECO:0000256" key="1">
    <source>
        <dbReference type="ARBA" id="ARBA00022801"/>
    </source>
</evidence>
<organism evidence="2 3">
    <name type="scientific">Actinocatenispora rupis</name>
    <dbReference type="NCBI Taxonomy" id="519421"/>
    <lineage>
        <taxon>Bacteria</taxon>
        <taxon>Bacillati</taxon>
        <taxon>Actinomycetota</taxon>
        <taxon>Actinomycetes</taxon>
        <taxon>Micromonosporales</taxon>
        <taxon>Micromonosporaceae</taxon>
        <taxon>Actinocatenispora</taxon>
    </lineage>
</organism>
<keyword evidence="1" id="KW-0378">Hydrolase</keyword>
<evidence type="ECO:0000313" key="2">
    <source>
        <dbReference type="EMBL" id="GID10776.1"/>
    </source>
</evidence>